<feature type="chain" id="PRO_5035263019" description="Antifreeze glycopeptide polyprotein" evidence="2">
    <location>
        <begin position="21"/>
        <end position="616"/>
    </location>
</feature>
<name>A0A8J7SBP2_9PROT</name>
<reference evidence="3" key="1">
    <citation type="submission" date="2021-04" db="EMBL/GenBank/DDBJ databases">
        <authorList>
            <person name="Zhang D.-C."/>
        </authorList>
    </citation>
    <scope>NUCLEOTIDE SEQUENCE</scope>
    <source>
        <strain evidence="3">CGMCC 1.15697</strain>
    </source>
</reference>
<accession>A0A8J7SBP2</accession>
<dbReference type="AlphaFoldDB" id="A0A8J7SBP2"/>
<feature type="region of interest" description="Disordered" evidence="1">
    <location>
        <begin position="22"/>
        <end position="73"/>
    </location>
</feature>
<gene>
    <name evidence="3" type="ORF">KAJ83_18775</name>
</gene>
<feature type="compositionally biased region" description="Low complexity" evidence="1">
    <location>
        <begin position="52"/>
        <end position="70"/>
    </location>
</feature>
<protein>
    <recommendedName>
        <fullName evidence="5">Antifreeze glycopeptide polyprotein</fullName>
    </recommendedName>
</protein>
<evidence type="ECO:0000313" key="4">
    <source>
        <dbReference type="Proteomes" id="UP000672602"/>
    </source>
</evidence>
<sequence>MSGTRLAALALGLIPVLAMAPGDAGAQSQSTGPVQLFPADPNNAAGPNGVLGSESTSGAAGTGSTSRDTTPSVIGSGAEAVEVAPLDAPSAESVGLIGPESGGLPADMWAGSSRTLAHDGLRALPDRLGSPAARALAVRFLTSAAPGPDAGADAQPPAGDFMAARIDALIALGALEPARALAETARDIAATPALDRAVADARLAAGAVPTACADARSLSQKSDDPYWQKLLIFCQAAAGDTGEAEFGLGLLAEMGANDPLFMTLADGLIAGRAPDLSETDPAAFGAMHAAMARVSGAMPPEAVAVEGTAPAVATLLTMKPQALDLAEAAAWRGVLDPNRLAELYAGADFEPSALDNPLSAAESMDGARARALLYQSLAIQSIAPAKAELLTTAFATAARDGVYPIAVDLFTDQLMQLPPSSALTFFAETATRALLSVGAVERAGRWYALIEARARAGDNGAAEMTAARDRLWPLGRLAGMIPPEEGAAARIAAFERSVADRAPERAETLLLRTYLPLLALVPEARAARDALARHAFRAGGMETTAPNPAAGTLARLAAADGRIAETVLYALIRVGARPVPELSPEVLAETVQALDRVGLSREARRLALEALVAAGL</sequence>
<dbReference type="RefSeq" id="WP_210683664.1">
    <property type="nucleotide sequence ID" value="NZ_JAGMWN010000014.1"/>
</dbReference>
<evidence type="ECO:0000313" key="3">
    <source>
        <dbReference type="EMBL" id="MBP5859072.1"/>
    </source>
</evidence>
<comment type="caution">
    <text evidence="3">The sequence shown here is derived from an EMBL/GenBank/DDBJ whole genome shotgun (WGS) entry which is preliminary data.</text>
</comment>
<dbReference type="EMBL" id="JAGMWN010000014">
    <property type="protein sequence ID" value="MBP5859072.1"/>
    <property type="molecule type" value="Genomic_DNA"/>
</dbReference>
<keyword evidence="4" id="KW-1185">Reference proteome</keyword>
<evidence type="ECO:0000256" key="2">
    <source>
        <dbReference type="SAM" id="SignalP"/>
    </source>
</evidence>
<proteinExistence type="predicted"/>
<evidence type="ECO:0000256" key="1">
    <source>
        <dbReference type="SAM" id="MobiDB-lite"/>
    </source>
</evidence>
<organism evidence="3 4">
    <name type="scientific">Marivibrio halodurans</name>
    <dbReference type="NCBI Taxonomy" id="2039722"/>
    <lineage>
        <taxon>Bacteria</taxon>
        <taxon>Pseudomonadati</taxon>
        <taxon>Pseudomonadota</taxon>
        <taxon>Alphaproteobacteria</taxon>
        <taxon>Rhodospirillales</taxon>
        <taxon>Rhodospirillaceae</taxon>
        <taxon>Marivibrio</taxon>
    </lineage>
</organism>
<evidence type="ECO:0008006" key="5">
    <source>
        <dbReference type="Google" id="ProtNLM"/>
    </source>
</evidence>
<dbReference type="Proteomes" id="UP000672602">
    <property type="component" value="Unassembled WGS sequence"/>
</dbReference>
<feature type="signal peptide" evidence="2">
    <location>
        <begin position="1"/>
        <end position="20"/>
    </location>
</feature>
<keyword evidence="2" id="KW-0732">Signal</keyword>